<evidence type="ECO:0000313" key="3">
    <source>
        <dbReference type="Proteomes" id="UP000266841"/>
    </source>
</evidence>
<accession>K0SX59</accession>
<reference evidence="2 3" key="1">
    <citation type="journal article" date="2012" name="Genome Biol.">
        <title>Genome and low-iron response of an oceanic diatom adapted to chronic iron limitation.</title>
        <authorList>
            <person name="Lommer M."/>
            <person name="Specht M."/>
            <person name="Roy A.S."/>
            <person name="Kraemer L."/>
            <person name="Andreson R."/>
            <person name="Gutowska M.A."/>
            <person name="Wolf J."/>
            <person name="Bergner S.V."/>
            <person name="Schilhabel M.B."/>
            <person name="Klostermeier U.C."/>
            <person name="Beiko R.G."/>
            <person name="Rosenstiel P."/>
            <person name="Hippler M."/>
            <person name="Laroche J."/>
        </authorList>
    </citation>
    <scope>NUCLEOTIDE SEQUENCE [LARGE SCALE GENOMIC DNA]</scope>
    <source>
        <strain evidence="2 3">CCMP1005</strain>
    </source>
</reference>
<dbReference type="Proteomes" id="UP000266841">
    <property type="component" value="Unassembled WGS sequence"/>
</dbReference>
<gene>
    <name evidence="2" type="ORF">THAOC_13551</name>
</gene>
<proteinExistence type="predicted"/>
<organism evidence="2 3">
    <name type="scientific">Thalassiosira oceanica</name>
    <name type="common">Marine diatom</name>
    <dbReference type="NCBI Taxonomy" id="159749"/>
    <lineage>
        <taxon>Eukaryota</taxon>
        <taxon>Sar</taxon>
        <taxon>Stramenopiles</taxon>
        <taxon>Ochrophyta</taxon>
        <taxon>Bacillariophyta</taxon>
        <taxon>Coscinodiscophyceae</taxon>
        <taxon>Thalassiosirophycidae</taxon>
        <taxon>Thalassiosirales</taxon>
        <taxon>Thalassiosiraceae</taxon>
        <taxon>Thalassiosira</taxon>
    </lineage>
</organism>
<feature type="region of interest" description="Disordered" evidence="1">
    <location>
        <begin position="255"/>
        <end position="287"/>
    </location>
</feature>
<keyword evidence="3" id="KW-1185">Reference proteome</keyword>
<protein>
    <submittedName>
        <fullName evidence="2">Uncharacterized protein</fullName>
    </submittedName>
</protein>
<evidence type="ECO:0000256" key="1">
    <source>
        <dbReference type="SAM" id="MobiDB-lite"/>
    </source>
</evidence>
<dbReference type="AlphaFoldDB" id="K0SX59"/>
<evidence type="ECO:0000313" key="2">
    <source>
        <dbReference type="EMBL" id="EJK65571.1"/>
    </source>
</evidence>
<sequence>MKCAAVGKSQVDEAAKHESHNAADRFFGVTTAPLPTVGIVDPGDVCATVCGEQGVMKVVKAPEIEEGCINSSLQVIVTTTCALQADHCGGLAQLQRQWHWDLKALQVSLIVHWHWVAQVETWATGGSGAAAQMDKSYKHTLGLYICGDANCSTTPSLHRTAVGNIESRLIDEFTPRQRRRLICKAELGQEANQPTEMPLRSPAQISGRKELSYSLRSRDRVPTVRAWAGLKTHLPYTDLLMGPGGKLLVTCARGRHPQRPQQPNRGPWRNRTRSIKTSSKVANAITE</sequence>
<feature type="compositionally biased region" description="Polar residues" evidence="1">
    <location>
        <begin position="275"/>
        <end position="287"/>
    </location>
</feature>
<comment type="caution">
    <text evidence="2">The sequence shown here is derived from an EMBL/GenBank/DDBJ whole genome shotgun (WGS) entry which is preliminary data.</text>
</comment>
<name>K0SX59_THAOC</name>
<dbReference type="EMBL" id="AGNL01015671">
    <property type="protein sequence ID" value="EJK65571.1"/>
    <property type="molecule type" value="Genomic_DNA"/>
</dbReference>